<dbReference type="AlphaFoldDB" id="A0A934MM62"/>
<keyword evidence="6" id="KW-1185">Reference proteome</keyword>
<dbReference type="EMBL" id="JAEKJA010000011">
    <property type="protein sequence ID" value="MBJ3776984.1"/>
    <property type="molecule type" value="Genomic_DNA"/>
</dbReference>
<feature type="domain" description="HTH gntR-type" evidence="4">
    <location>
        <begin position="8"/>
        <end position="75"/>
    </location>
</feature>
<dbReference type="Pfam" id="PF07729">
    <property type="entry name" value="FCD"/>
    <property type="match status" value="1"/>
</dbReference>
<dbReference type="PANTHER" id="PTHR43537">
    <property type="entry name" value="TRANSCRIPTIONAL REGULATOR, GNTR FAMILY"/>
    <property type="match status" value="1"/>
</dbReference>
<dbReference type="SMART" id="SM00345">
    <property type="entry name" value="HTH_GNTR"/>
    <property type="match status" value="1"/>
</dbReference>
<dbReference type="RefSeq" id="WP_198882872.1">
    <property type="nucleotide sequence ID" value="NZ_JAEKJA010000011.1"/>
</dbReference>
<evidence type="ECO:0000313" key="5">
    <source>
        <dbReference type="EMBL" id="MBJ3776984.1"/>
    </source>
</evidence>
<evidence type="ECO:0000256" key="2">
    <source>
        <dbReference type="ARBA" id="ARBA00023125"/>
    </source>
</evidence>
<dbReference type="InterPro" id="IPR000524">
    <property type="entry name" value="Tscrpt_reg_HTH_GntR"/>
</dbReference>
<dbReference type="SMART" id="SM00895">
    <property type="entry name" value="FCD"/>
    <property type="match status" value="1"/>
</dbReference>
<evidence type="ECO:0000313" key="6">
    <source>
        <dbReference type="Proteomes" id="UP000609531"/>
    </source>
</evidence>
<dbReference type="Proteomes" id="UP000609531">
    <property type="component" value="Unassembled WGS sequence"/>
</dbReference>
<accession>A0A934MM62</accession>
<dbReference type="InterPro" id="IPR036388">
    <property type="entry name" value="WH-like_DNA-bd_sf"/>
</dbReference>
<keyword evidence="2" id="KW-0238">DNA-binding</keyword>
<proteinExistence type="predicted"/>
<dbReference type="PANTHER" id="PTHR43537:SF45">
    <property type="entry name" value="GNTR FAMILY REGULATORY PROTEIN"/>
    <property type="match status" value="1"/>
</dbReference>
<evidence type="ECO:0000256" key="1">
    <source>
        <dbReference type="ARBA" id="ARBA00023015"/>
    </source>
</evidence>
<sequence>MDEIGRKKGLGEQAFERLKHDIVWCHLSPGAEVSEAHLCQRYGLGKAPIRHALSRLVENGYVMAIPRRGHVITPITLQSVKDIFDMRLLLEPAAVERACGRVDEARLRQLDAECEQNYEPGNVESEARFMAANRRFHMEIARASGNARLAASLEQIMEEMIRPLHLGFVIRERPSEFNSEHSALIDAVVGGAPDEARRITAEHIESVRALVIDGILTRTSILSANIAPA</sequence>
<protein>
    <submittedName>
        <fullName evidence="5">GntR family transcriptional regulator</fullName>
    </submittedName>
</protein>
<comment type="caution">
    <text evidence="5">The sequence shown here is derived from an EMBL/GenBank/DDBJ whole genome shotgun (WGS) entry which is preliminary data.</text>
</comment>
<dbReference type="Gene3D" id="1.10.10.10">
    <property type="entry name" value="Winged helix-like DNA-binding domain superfamily/Winged helix DNA-binding domain"/>
    <property type="match status" value="1"/>
</dbReference>
<keyword evidence="3" id="KW-0804">Transcription</keyword>
<keyword evidence="1" id="KW-0805">Transcription regulation</keyword>
<evidence type="ECO:0000259" key="4">
    <source>
        <dbReference type="PROSITE" id="PS50949"/>
    </source>
</evidence>
<dbReference type="PROSITE" id="PS50949">
    <property type="entry name" value="HTH_GNTR"/>
    <property type="match status" value="1"/>
</dbReference>
<name>A0A934MM62_9HYPH</name>
<evidence type="ECO:0000256" key="3">
    <source>
        <dbReference type="ARBA" id="ARBA00023163"/>
    </source>
</evidence>
<dbReference type="GO" id="GO:0003700">
    <property type="term" value="F:DNA-binding transcription factor activity"/>
    <property type="evidence" value="ECO:0007669"/>
    <property type="project" value="InterPro"/>
</dbReference>
<dbReference type="SUPFAM" id="SSF48008">
    <property type="entry name" value="GntR ligand-binding domain-like"/>
    <property type="match status" value="1"/>
</dbReference>
<dbReference type="SUPFAM" id="SSF46785">
    <property type="entry name" value="Winged helix' DNA-binding domain"/>
    <property type="match status" value="1"/>
</dbReference>
<dbReference type="Gene3D" id="1.20.120.530">
    <property type="entry name" value="GntR ligand-binding domain-like"/>
    <property type="match status" value="1"/>
</dbReference>
<organism evidence="5 6">
    <name type="scientific">Acuticoccus mangrovi</name>
    <dbReference type="NCBI Taxonomy" id="2796142"/>
    <lineage>
        <taxon>Bacteria</taxon>
        <taxon>Pseudomonadati</taxon>
        <taxon>Pseudomonadota</taxon>
        <taxon>Alphaproteobacteria</taxon>
        <taxon>Hyphomicrobiales</taxon>
        <taxon>Amorphaceae</taxon>
        <taxon>Acuticoccus</taxon>
    </lineage>
</organism>
<dbReference type="InterPro" id="IPR011711">
    <property type="entry name" value="GntR_C"/>
</dbReference>
<dbReference type="Pfam" id="PF00392">
    <property type="entry name" value="GntR"/>
    <property type="match status" value="1"/>
</dbReference>
<dbReference type="InterPro" id="IPR036390">
    <property type="entry name" value="WH_DNA-bd_sf"/>
</dbReference>
<gene>
    <name evidence="5" type="ORF">JCR33_14855</name>
</gene>
<dbReference type="GO" id="GO:0003677">
    <property type="term" value="F:DNA binding"/>
    <property type="evidence" value="ECO:0007669"/>
    <property type="project" value="UniProtKB-KW"/>
</dbReference>
<dbReference type="InterPro" id="IPR008920">
    <property type="entry name" value="TF_FadR/GntR_C"/>
</dbReference>
<reference evidence="5" key="1">
    <citation type="submission" date="2020-12" db="EMBL/GenBank/DDBJ databases">
        <title>Bacterial taxonomy.</title>
        <authorList>
            <person name="Pan X."/>
        </authorList>
    </citation>
    <scope>NUCLEOTIDE SEQUENCE</scope>
    <source>
        <strain evidence="5">B2012</strain>
    </source>
</reference>